<proteinExistence type="predicted"/>
<feature type="compositionally biased region" description="Basic residues" evidence="1">
    <location>
        <begin position="68"/>
        <end position="78"/>
    </location>
</feature>
<evidence type="ECO:0000313" key="3">
    <source>
        <dbReference type="Proteomes" id="UP000504636"/>
    </source>
</evidence>
<dbReference type="RefSeq" id="XP_033568845.1">
    <property type="nucleotide sequence ID" value="XM_033726338.1"/>
</dbReference>
<feature type="region of interest" description="Disordered" evidence="1">
    <location>
        <begin position="62"/>
        <end position="81"/>
    </location>
</feature>
<evidence type="ECO:0000313" key="4">
    <source>
        <dbReference type="RefSeq" id="XP_033568845.1"/>
    </source>
</evidence>
<evidence type="ECO:0000256" key="1">
    <source>
        <dbReference type="SAM" id="MobiDB-lite"/>
    </source>
</evidence>
<evidence type="ECO:0008006" key="5">
    <source>
        <dbReference type="Google" id="ProtNLM"/>
    </source>
</evidence>
<keyword evidence="3" id="KW-1185">Reference proteome</keyword>
<dbReference type="GeneID" id="54467231"/>
<reference evidence="4" key="2">
    <citation type="submission" date="2020-04" db="EMBL/GenBank/DDBJ databases">
        <authorList>
            <consortium name="NCBI Genome Project"/>
        </authorList>
    </citation>
    <scope>NUCLEOTIDE SEQUENCE</scope>
    <source>
        <strain evidence="4">CBS 304.34</strain>
    </source>
</reference>
<organism evidence="2">
    <name type="scientific">Mytilinidion resinicola</name>
    <dbReference type="NCBI Taxonomy" id="574789"/>
    <lineage>
        <taxon>Eukaryota</taxon>
        <taxon>Fungi</taxon>
        <taxon>Dikarya</taxon>
        <taxon>Ascomycota</taxon>
        <taxon>Pezizomycotina</taxon>
        <taxon>Dothideomycetes</taxon>
        <taxon>Pleosporomycetidae</taxon>
        <taxon>Mytilinidiales</taxon>
        <taxon>Mytilinidiaceae</taxon>
        <taxon>Mytilinidion</taxon>
    </lineage>
</organism>
<dbReference type="InterPro" id="IPR036361">
    <property type="entry name" value="SAP_dom_sf"/>
</dbReference>
<gene>
    <name evidence="2 4" type="ORF">BDZ99DRAFT_528093</name>
</gene>
<dbReference type="AlphaFoldDB" id="A0A6A6XZ92"/>
<sequence length="541" mass="59289">MSPDPKFTSEIDVNKYAELTLLGSISRSHSTHRHERLSAYLDFQTLIESIPFALAPRMFSASSTSPIKRGRGRPRKHPLPLTSIPAKYEVVPPRGVPRLASYRARESPGRVTPHSQNPTFTPPVTKRGPGRPPQAAQPATDDANELRGTMQYTHLKGPQLRAELKRRNLATTGGYDAMIERLLEDNAERGSEATTLSTTLVKYVPRPLNLVTAGYGLPEDPAVLVGSDIIHYALNPFGLPTLTLYLTSGHSATISGAALRNALIGIDPQLLSTLRRLTGSDGPDNEIFPGSHPHHPLRILGASYAERISTAAKELVHGETEQWQTQRKASLRGLGLAPKEVGTEKKPVWEERHVVLGLRLRGMLGYGYVFAYDASGEDEAGEEGAVDQEGGCWGDVELHAAKKEVWEPLRVVEGAVVRGVAHDVSYVEEEMDTEMADLQWHGADTELSELSDVDEEVLRGGTVDVEAGVVESVRKRARYDSGVEALPDAEEDSPCPRNGIRLDAADRIDDAVRPWEKLDAAPPAKRRLRGFGFRKTWMGGL</sequence>
<dbReference type="OrthoDB" id="5356769at2759"/>
<name>A0A6A6XZ92_9PEZI</name>
<dbReference type="Gene3D" id="1.10.720.30">
    <property type="entry name" value="SAP domain"/>
    <property type="match status" value="1"/>
</dbReference>
<reference evidence="4" key="3">
    <citation type="submission" date="2025-04" db="UniProtKB">
        <authorList>
            <consortium name="RefSeq"/>
        </authorList>
    </citation>
    <scope>IDENTIFICATION</scope>
    <source>
        <strain evidence="4">CBS 304.34</strain>
    </source>
</reference>
<protein>
    <recommendedName>
        <fullName evidence="5">SAP domain-containing protein</fullName>
    </recommendedName>
</protein>
<dbReference type="Proteomes" id="UP000504636">
    <property type="component" value="Unplaced"/>
</dbReference>
<accession>A0A6A6XZ92</accession>
<dbReference type="EMBL" id="MU003727">
    <property type="protein sequence ID" value="KAF2801881.1"/>
    <property type="molecule type" value="Genomic_DNA"/>
</dbReference>
<feature type="region of interest" description="Disordered" evidence="1">
    <location>
        <begin position="104"/>
        <end position="142"/>
    </location>
</feature>
<evidence type="ECO:0000313" key="2">
    <source>
        <dbReference type="EMBL" id="KAF2801881.1"/>
    </source>
</evidence>
<reference evidence="2 4" key="1">
    <citation type="journal article" date="2020" name="Stud. Mycol.">
        <title>101 Dothideomycetes genomes: a test case for predicting lifestyles and emergence of pathogens.</title>
        <authorList>
            <person name="Haridas S."/>
            <person name="Albert R."/>
            <person name="Binder M."/>
            <person name="Bloem J."/>
            <person name="Labutti K."/>
            <person name="Salamov A."/>
            <person name="Andreopoulos B."/>
            <person name="Baker S."/>
            <person name="Barry K."/>
            <person name="Bills G."/>
            <person name="Bluhm B."/>
            <person name="Cannon C."/>
            <person name="Castanera R."/>
            <person name="Culley D."/>
            <person name="Daum C."/>
            <person name="Ezra D."/>
            <person name="Gonzalez J."/>
            <person name="Henrissat B."/>
            <person name="Kuo A."/>
            <person name="Liang C."/>
            <person name="Lipzen A."/>
            <person name="Lutzoni F."/>
            <person name="Magnuson J."/>
            <person name="Mondo S."/>
            <person name="Nolan M."/>
            <person name="Ohm R."/>
            <person name="Pangilinan J."/>
            <person name="Park H.-J."/>
            <person name="Ramirez L."/>
            <person name="Alfaro M."/>
            <person name="Sun H."/>
            <person name="Tritt A."/>
            <person name="Yoshinaga Y."/>
            <person name="Zwiers L.-H."/>
            <person name="Turgeon B."/>
            <person name="Goodwin S."/>
            <person name="Spatafora J."/>
            <person name="Crous P."/>
            <person name="Grigoriev I."/>
        </authorList>
    </citation>
    <scope>NUCLEOTIDE SEQUENCE</scope>
    <source>
        <strain evidence="2 4">CBS 304.34</strain>
    </source>
</reference>